<evidence type="ECO:0000256" key="2">
    <source>
        <dbReference type="ARBA" id="ARBA00022723"/>
    </source>
</evidence>
<protein>
    <submittedName>
        <fullName evidence="6">Cytochrome c oxidase cbb3-type subunit 2</fullName>
    </submittedName>
</protein>
<dbReference type="Gene3D" id="1.10.760.10">
    <property type="entry name" value="Cytochrome c-like domain"/>
    <property type="match status" value="2"/>
</dbReference>
<dbReference type="AlphaFoldDB" id="A0A1T5B606"/>
<evidence type="ECO:0000256" key="1">
    <source>
        <dbReference type="ARBA" id="ARBA00022617"/>
    </source>
</evidence>
<dbReference type="Proteomes" id="UP000190897">
    <property type="component" value="Unassembled WGS sequence"/>
</dbReference>
<dbReference type="SUPFAM" id="SSF46626">
    <property type="entry name" value="Cytochrome c"/>
    <property type="match status" value="2"/>
</dbReference>
<dbReference type="STRING" id="651661.SAMN05660293_00009"/>
<dbReference type="InterPro" id="IPR036909">
    <property type="entry name" value="Cyt_c-like_dom_sf"/>
</dbReference>
<keyword evidence="2 4" id="KW-0479">Metal-binding</keyword>
<evidence type="ECO:0000256" key="3">
    <source>
        <dbReference type="ARBA" id="ARBA00023004"/>
    </source>
</evidence>
<evidence type="ECO:0000259" key="5">
    <source>
        <dbReference type="PROSITE" id="PS51007"/>
    </source>
</evidence>
<dbReference type="OrthoDB" id="9811395at2"/>
<reference evidence="7" key="1">
    <citation type="submission" date="2017-02" db="EMBL/GenBank/DDBJ databases">
        <authorList>
            <person name="Varghese N."/>
            <person name="Submissions S."/>
        </authorList>
    </citation>
    <scope>NUCLEOTIDE SEQUENCE [LARGE SCALE GENOMIC DNA]</scope>
    <source>
        <strain evidence="7">DSM 22270</strain>
    </source>
</reference>
<keyword evidence="1 4" id="KW-0349">Heme</keyword>
<dbReference type="Pfam" id="PF02433">
    <property type="entry name" value="FixO"/>
    <property type="match status" value="1"/>
</dbReference>
<dbReference type="EMBL" id="FUZA01000001">
    <property type="protein sequence ID" value="SKB42479.1"/>
    <property type="molecule type" value="Genomic_DNA"/>
</dbReference>
<feature type="domain" description="Cytochrome c" evidence="5">
    <location>
        <begin position="227"/>
        <end position="314"/>
    </location>
</feature>
<organism evidence="6 7">
    <name type="scientific">Dyadobacter psychrophilus</name>
    <dbReference type="NCBI Taxonomy" id="651661"/>
    <lineage>
        <taxon>Bacteria</taxon>
        <taxon>Pseudomonadati</taxon>
        <taxon>Bacteroidota</taxon>
        <taxon>Cytophagia</taxon>
        <taxon>Cytophagales</taxon>
        <taxon>Spirosomataceae</taxon>
        <taxon>Dyadobacter</taxon>
    </lineage>
</organism>
<dbReference type="PANTHER" id="PTHR35008">
    <property type="entry name" value="BLL4482 PROTEIN-RELATED"/>
    <property type="match status" value="1"/>
</dbReference>
<feature type="domain" description="Cytochrome c" evidence="5">
    <location>
        <begin position="48"/>
        <end position="193"/>
    </location>
</feature>
<dbReference type="InterPro" id="IPR051459">
    <property type="entry name" value="Cytochrome_c-type_DH"/>
</dbReference>
<name>A0A1T5B606_9BACT</name>
<evidence type="ECO:0000313" key="6">
    <source>
        <dbReference type="EMBL" id="SKB42479.1"/>
    </source>
</evidence>
<dbReference type="RefSeq" id="WP_082212647.1">
    <property type="nucleotide sequence ID" value="NZ_FUZA01000001.1"/>
</dbReference>
<sequence length="339" mass="37190">MDFFDNHNKLFGAAFLLFIGLTAFVAVLPAIDNEQNNAPLPGAVPLSEAAIRGKALYVSNGCVACHTQQVRNVDMDKVWGQRPGLAADYASNRRTDFWRNTATLMGTERTGPDLTSIGSRQPSWEWNLVHLYNPRIVIKQSIMPAYPWLFESKAEPAKEDVVVNVPDAFQRQGMTLVATQDALDLVAYLQSLKQTELPGTAGPAAFLYAKQEQKAESTDQSKLSDTETSENGQMLYATHCQACHQESGEGLKGAFPPLKGSMVVVDKDPSLIVNIIMRGYDARQEYGAMPAVGANADLSPEQIAAIINHERSSWGNNAPKVSVQQVEQIVQKIKEMPVQ</sequence>
<evidence type="ECO:0000313" key="7">
    <source>
        <dbReference type="Proteomes" id="UP000190897"/>
    </source>
</evidence>
<dbReference type="PROSITE" id="PS51007">
    <property type="entry name" value="CYTC"/>
    <property type="match status" value="2"/>
</dbReference>
<keyword evidence="7" id="KW-1185">Reference proteome</keyword>
<dbReference type="GO" id="GO:0020037">
    <property type="term" value="F:heme binding"/>
    <property type="evidence" value="ECO:0007669"/>
    <property type="project" value="InterPro"/>
</dbReference>
<dbReference type="GO" id="GO:0009055">
    <property type="term" value="F:electron transfer activity"/>
    <property type="evidence" value="ECO:0007669"/>
    <property type="project" value="InterPro"/>
</dbReference>
<evidence type="ECO:0000256" key="4">
    <source>
        <dbReference type="PROSITE-ProRule" id="PRU00433"/>
    </source>
</evidence>
<proteinExistence type="predicted"/>
<dbReference type="Pfam" id="PF13442">
    <property type="entry name" value="Cytochrome_CBB3"/>
    <property type="match status" value="1"/>
</dbReference>
<dbReference type="InterPro" id="IPR009056">
    <property type="entry name" value="Cyt_c-like_dom"/>
</dbReference>
<dbReference type="InterPro" id="IPR003468">
    <property type="entry name" value="Cyt_c_oxidase_monohaem-su/FixO"/>
</dbReference>
<gene>
    <name evidence="6" type="ORF">SAMN05660293_00009</name>
</gene>
<dbReference type="PANTHER" id="PTHR35008:SF8">
    <property type="entry name" value="ALCOHOL DEHYDROGENASE CYTOCHROME C SUBUNIT"/>
    <property type="match status" value="1"/>
</dbReference>
<dbReference type="GO" id="GO:0046872">
    <property type="term" value="F:metal ion binding"/>
    <property type="evidence" value="ECO:0007669"/>
    <property type="project" value="UniProtKB-KW"/>
</dbReference>
<accession>A0A1T5B606</accession>
<keyword evidence="3 4" id="KW-0408">Iron</keyword>